<dbReference type="PROSITE" id="PS00018">
    <property type="entry name" value="EF_HAND_1"/>
    <property type="match status" value="1"/>
</dbReference>
<keyword evidence="3 7" id="KW-0812">Transmembrane</keyword>
<dbReference type="InterPro" id="IPR002048">
    <property type="entry name" value="EF_hand_dom"/>
</dbReference>
<gene>
    <name evidence="9" type="ORF">LTR97_004797</name>
</gene>
<dbReference type="InterPro" id="IPR006685">
    <property type="entry name" value="MscS_channel_2nd"/>
</dbReference>
<evidence type="ECO:0000259" key="8">
    <source>
        <dbReference type="PROSITE" id="PS50222"/>
    </source>
</evidence>
<keyword evidence="6" id="KW-0256">Endoplasmic reticulum</keyword>
<dbReference type="SUPFAM" id="SSF50182">
    <property type="entry name" value="Sm-like ribonucleoproteins"/>
    <property type="match status" value="1"/>
</dbReference>
<dbReference type="PROSITE" id="PS50222">
    <property type="entry name" value="EF_HAND_2"/>
    <property type="match status" value="1"/>
</dbReference>
<feature type="transmembrane region" description="Helical" evidence="7">
    <location>
        <begin position="427"/>
        <end position="450"/>
    </location>
</feature>
<evidence type="ECO:0000256" key="4">
    <source>
        <dbReference type="ARBA" id="ARBA00022989"/>
    </source>
</evidence>
<dbReference type="InterPro" id="IPR023408">
    <property type="entry name" value="MscS_beta-dom_sf"/>
</dbReference>
<dbReference type="Gene3D" id="2.30.30.60">
    <property type="match status" value="1"/>
</dbReference>
<dbReference type="PANTHER" id="PTHR31323:SF14">
    <property type="entry name" value="MECHANOSENSITIVE ION CHANNEL PROTEIN MSY2"/>
    <property type="match status" value="1"/>
</dbReference>
<comment type="similarity">
    <text evidence="2 6">Belongs to the MscS (TC 1.A.23) family.</text>
</comment>
<dbReference type="GO" id="GO:0005789">
    <property type="term" value="C:endoplasmic reticulum membrane"/>
    <property type="evidence" value="ECO:0007669"/>
    <property type="project" value="UniProtKB-SubCell"/>
</dbReference>
<evidence type="ECO:0000313" key="10">
    <source>
        <dbReference type="Proteomes" id="UP001310594"/>
    </source>
</evidence>
<proteinExistence type="inferred from homology"/>
<protein>
    <recommendedName>
        <fullName evidence="6">Mechanosensitive ion channel protein</fullName>
    </recommendedName>
</protein>
<evidence type="ECO:0000256" key="2">
    <source>
        <dbReference type="ARBA" id="ARBA00008017"/>
    </source>
</evidence>
<comment type="caution">
    <text evidence="9">The sequence shown here is derived from an EMBL/GenBank/DDBJ whole genome shotgun (WGS) entry which is preliminary data.</text>
</comment>
<sequence>MPTAPYTSGSDTTGYAMSGEDIELGKKTPNVTITSCDSLQRPVLGRRKTSGMVGETITDHKLGYEGEEDALTKVGNFLWKIHGASIITRYALYVIPVAALLAVPLVLTATVYADSRAGDIRLLGLFVWIEVLWVGLWVCKLVATALPIVFQAACGVISTGIRKYSLVLMALEIPVSFFLWSIMAWATSHMICAFDSCEDKDNWLATLKTAFKALIIVAAIFLAEKTFVQLISINYHRKQYDEKIRESKKLIRLLDMLYDASRTIFPEYCREFQEEDADIQGNTLTDVRRKMAQAGVQTKVIDNMGRVRDKVTAAFGVMASDITGKQVFNSTAAHSIVVEALETERASKALARRLWLSFVGEGREVLYQSDLVEVLGQQHSDAAEEIFHALDRDANGDVSLEEMEMLVVNVGHERHNRAASMQDISQAIGVLDSLLSVLVLVAVAFIYATFFSPAFAAKTTQLWTTFTGLAFAIGGTVTEFLCCIYLFVKHPYDVGDRVDINAVELVVERISLMYSVFRRVDNDKTVQIPHNVANTLWIENVSRSKQMKERLSINVAATTSMEDVLALRNELNKFVAAPENKRDFMPELDIELRNLNDLDKLELRVEIRHKSNFANEQLRNARRNKFMVELLAATRRVPIEPPGGSAPALGDSANPAYSVAVSDVEAESFRSKHTTETEAKRLFPTGSGLSMFMPEAVSSAMQSPAAAMMAGVMGRRNGSVTEGRRSVDDIVPRRM</sequence>
<keyword evidence="4 7" id="KW-1133">Transmembrane helix</keyword>
<comment type="subcellular location">
    <subcellularLocation>
        <location evidence="1">Endomembrane system</location>
        <topology evidence="1">Multi-pass membrane protein</topology>
    </subcellularLocation>
    <subcellularLocation>
        <location evidence="6">Endoplasmic reticulum membrane</location>
    </subcellularLocation>
</comment>
<evidence type="ECO:0000313" key="9">
    <source>
        <dbReference type="EMBL" id="KAK5701979.1"/>
    </source>
</evidence>
<dbReference type="PANTHER" id="PTHR31323">
    <property type="entry name" value="MECHANOSENSITIVE ION CHANNEL PROTEIN MSY2"/>
    <property type="match status" value="1"/>
</dbReference>
<dbReference type="EMBL" id="JAVRQU010000006">
    <property type="protein sequence ID" value="KAK5701979.1"/>
    <property type="molecule type" value="Genomic_DNA"/>
</dbReference>
<organism evidence="9 10">
    <name type="scientific">Elasticomyces elasticus</name>
    <dbReference type="NCBI Taxonomy" id="574655"/>
    <lineage>
        <taxon>Eukaryota</taxon>
        <taxon>Fungi</taxon>
        <taxon>Dikarya</taxon>
        <taxon>Ascomycota</taxon>
        <taxon>Pezizomycotina</taxon>
        <taxon>Dothideomycetes</taxon>
        <taxon>Dothideomycetidae</taxon>
        <taxon>Mycosphaerellales</taxon>
        <taxon>Teratosphaeriaceae</taxon>
        <taxon>Elasticomyces</taxon>
    </lineage>
</organism>
<dbReference type="InterPro" id="IPR016688">
    <property type="entry name" value="MscS-like_plants/fungi"/>
</dbReference>
<evidence type="ECO:0000256" key="1">
    <source>
        <dbReference type="ARBA" id="ARBA00004127"/>
    </source>
</evidence>
<dbReference type="InterPro" id="IPR058650">
    <property type="entry name" value="Msy1/2-like"/>
</dbReference>
<dbReference type="GO" id="GO:0005509">
    <property type="term" value="F:calcium ion binding"/>
    <property type="evidence" value="ECO:0007669"/>
    <property type="project" value="InterPro"/>
</dbReference>
<dbReference type="GO" id="GO:0005262">
    <property type="term" value="F:calcium channel activity"/>
    <property type="evidence" value="ECO:0007669"/>
    <property type="project" value="TreeGrafter"/>
</dbReference>
<keyword evidence="5 6" id="KW-0472">Membrane</keyword>
<dbReference type="Pfam" id="PF25886">
    <property type="entry name" value="Msy1"/>
    <property type="match status" value="1"/>
</dbReference>
<feature type="transmembrane region" description="Helical" evidence="7">
    <location>
        <begin position="462"/>
        <end position="488"/>
    </location>
</feature>
<dbReference type="Proteomes" id="UP001310594">
    <property type="component" value="Unassembled WGS sequence"/>
</dbReference>
<dbReference type="InterPro" id="IPR010920">
    <property type="entry name" value="LSM_dom_sf"/>
</dbReference>
<feature type="domain" description="EF-hand" evidence="8">
    <location>
        <begin position="378"/>
        <end position="413"/>
    </location>
</feature>
<dbReference type="GO" id="GO:0006874">
    <property type="term" value="P:intracellular calcium ion homeostasis"/>
    <property type="evidence" value="ECO:0007669"/>
    <property type="project" value="TreeGrafter"/>
</dbReference>
<feature type="transmembrane region" description="Helical" evidence="7">
    <location>
        <begin position="125"/>
        <end position="152"/>
    </location>
</feature>
<name>A0AAN7WDU1_9PEZI</name>
<evidence type="ECO:0000256" key="3">
    <source>
        <dbReference type="ARBA" id="ARBA00022692"/>
    </source>
</evidence>
<dbReference type="AlphaFoldDB" id="A0AAN7WDU1"/>
<evidence type="ECO:0000256" key="5">
    <source>
        <dbReference type="ARBA" id="ARBA00023136"/>
    </source>
</evidence>
<evidence type="ECO:0000256" key="7">
    <source>
        <dbReference type="SAM" id="Phobius"/>
    </source>
</evidence>
<dbReference type="Pfam" id="PF00924">
    <property type="entry name" value="MS_channel_2nd"/>
    <property type="match status" value="1"/>
</dbReference>
<dbReference type="PIRSF" id="PIRSF017209">
    <property type="entry name" value="Memb_At2g17000_prd"/>
    <property type="match status" value="1"/>
</dbReference>
<dbReference type="InterPro" id="IPR018247">
    <property type="entry name" value="EF_Hand_1_Ca_BS"/>
</dbReference>
<accession>A0AAN7WDU1</accession>
<feature type="transmembrane region" description="Helical" evidence="7">
    <location>
        <begin position="164"/>
        <end position="183"/>
    </location>
</feature>
<feature type="transmembrane region" description="Helical" evidence="7">
    <location>
        <begin position="90"/>
        <end position="113"/>
    </location>
</feature>
<evidence type="ECO:0000256" key="6">
    <source>
        <dbReference type="PIRNR" id="PIRNR017209"/>
    </source>
</evidence>
<reference evidence="9" key="1">
    <citation type="submission" date="2023-08" db="EMBL/GenBank/DDBJ databases">
        <title>Black Yeasts Isolated from many extreme environments.</title>
        <authorList>
            <person name="Coleine C."/>
            <person name="Stajich J.E."/>
            <person name="Selbmann L."/>
        </authorList>
    </citation>
    <scope>NUCLEOTIDE SEQUENCE</scope>
    <source>
        <strain evidence="9">CCFEE 5810</strain>
    </source>
</reference>